<organism evidence="2 3">
    <name type="scientific">Sphaerisporangium flaviroseum</name>
    <dbReference type="NCBI Taxonomy" id="509199"/>
    <lineage>
        <taxon>Bacteria</taxon>
        <taxon>Bacillati</taxon>
        <taxon>Actinomycetota</taxon>
        <taxon>Actinomycetes</taxon>
        <taxon>Streptosporangiales</taxon>
        <taxon>Streptosporangiaceae</taxon>
        <taxon>Sphaerisporangium</taxon>
    </lineage>
</organism>
<feature type="transmembrane region" description="Helical" evidence="1">
    <location>
        <begin position="38"/>
        <end position="59"/>
    </location>
</feature>
<accession>A0ABP7IVW6</accession>
<evidence type="ECO:0008006" key="4">
    <source>
        <dbReference type="Google" id="ProtNLM"/>
    </source>
</evidence>
<comment type="caution">
    <text evidence="2">The sequence shown here is derived from an EMBL/GenBank/DDBJ whole genome shotgun (WGS) entry which is preliminary data.</text>
</comment>
<keyword evidence="3" id="KW-1185">Reference proteome</keyword>
<dbReference type="InterPro" id="IPR015943">
    <property type="entry name" value="WD40/YVTN_repeat-like_dom_sf"/>
</dbReference>
<reference evidence="3" key="1">
    <citation type="journal article" date="2019" name="Int. J. Syst. Evol. Microbiol.">
        <title>The Global Catalogue of Microorganisms (GCM) 10K type strain sequencing project: providing services to taxonomists for standard genome sequencing and annotation.</title>
        <authorList>
            <consortium name="The Broad Institute Genomics Platform"/>
            <consortium name="The Broad Institute Genome Sequencing Center for Infectious Disease"/>
            <person name="Wu L."/>
            <person name="Ma J."/>
        </authorList>
    </citation>
    <scope>NUCLEOTIDE SEQUENCE [LARGE SCALE GENOMIC DNA]</scope>
    <source>
        <strain evidence="3">JCM 16908</strain>
    </source>
</reference>
<keyword evidence="1" id="KW-0812">Transmembrane</keyword>
<keyword evidence="1" id="KW-1133">Transmembrane helix</keyword>
<dbReference type="RefSeq" id="WP_344946684.1">
    <property type="nucleotide sequence ID" value="NZ_BAAAZR010000027.1"/>
</dbReference>
<dbReference type="SUPFAM" id="SSF82171">
    <property type="entry name" value="DPP6 N-terminal domain-like"/>
    <property type="match status" value="1"/>
</dbReference>
<evidence type="ECO:0000313" key="2">
    <source>
        <dbReference type="EMBL" id="GAA3828406.1"/>
    </source>
</evidence>
<keyword evidence="1" id="KW-0472">Membrane</keyword>
<dbReference type="Proteomes" id="UP001500888">
    <property type="component" value="Unassembled WGS sequence"/>
</dbReference>
<evidence type="ECO:0000256" key="1">
    <source>
        <dbReference type="SAM" id="Phobius"/>
    </source>
</evidence>
<sequence length="412" mass="44868">MKEFRLIDDVMPDVLPPDPGTVAEARARMRRVRRGRPHAWAGVLVAAAATVAVIGAVTLTPKLGDVPGPPRAAGPIAGDSVAIPLDRASAVPGDVRTDTEHSPPQRLIAAGSLAVSAYSIQHWETVSGDLKELRRTWYLYNPGTGAYEETAWQWLDVAPGLRLAAVLEGDLPSKRLGILDMSTRKVLTWIELGHPAAGLAWSPDGRRILATSYGEHPDRVELVAGDENQMKRFPSTRTGFSIVDVATRQTRFTALGPLTHLGGADGGPTNMNARQDLEWNLDGSLIWGPTDSHPDRVFYDLHGQPHATPPETYVEYSKESAVSPDGTRVITGRPLRVEERTSGKTVGRPRVLQLLAWADDDQLIGVGCAGECAYEHRNGLVLVSADGKKSTQLSGFRENDKVGRWEWLLTRR</sequence>
<name>A0ABP7IVW6_9ACTN</name>
<evidence type="ECO:0000313" key="3">
    <source>
        <dbReference type="Proteomes" id="UP001500888"/>
    </source>
</evidence>
<gene>
    <name evidence="2" type="ORF">GCM10022226_56540</name>
</gene>
<proteinExistence type="predicted"/>
<dbReference type="EMBL" id="BAAAZR010000027">
    <property type="protein sequence ID" value="GAA3828406.1"/>
    <property type="molecule type" value="Genomic_DNA"/>
</dbReference>
<dbReference type="Gene3D" id="2.130.10.10">
    <property type="entry name" value="YVTN repeat-like/Quinoprotein amine dehydrogenase"/>
    <property type="match status" value="1"/>
</dbReference>
<protein>
    <recommendedName>
        <fullName evidence="4">WD40 repeat domain-containing protein</fullName>
    </recommendedName>
</protein>